<reference evidence="2 3" key="1">
    <citation type="submission" date="2021-04" db="EMBL/GenBank/DDBJ databases">
        <authorList>
            <person name="Shkoporov A.N."/>
            <person name="Stockdale S.R."/>
            <person name="Guerin E."/>
            <person name="Ross R.P."/>
            <person name="Hill C."/>
        </authorList>
    </citation>
    <scope>NUCLEOTIDE SEQUENCE [LARGE SCALE GENOMIC DNA]</scope>
    <source>
        <strain evidence="3">cr123_1</strain>
    </source>
</reference>
<organism evidence="2 3">
    <name type="scientific">uncultured phage cr123_1</name>
    <dbReference type="NCBI Taxonomy" id="2986401"/>
    <lineage>
        <taxon>Viruses</taxon>
        <taxon>Duplodnaviria</taxon>
        <taxon>Heunggongvirae</taxon>
        <taxon>Uroviricota</taxon>
        <taxon>Caudoviricetes</taxon>
        <taxon>Crassvirales</taxon>
        <taxon>Intestiviridae</taxon>
        <taxon>Crudevirinae</taxon>
        <taxon>Delmidovirus</taxon>
        <taxon>Delmidovirus copri</taxon>
    </lineage>
</organism>
<feature type="compositionally biased region" description="Polar residues" evidence="1">
    <location>
        <begin position="880"/>
        <end position="904"/>
    </location>
</feature>
<name>A0AAE7RXZ0_9CAUD</name>
<feature type="compositionally biased region" description="Low complexity" evidence="1">
    <location>
        <begin position="913"/>
        <end position="923"/>
    </location>
</feature>
<feature type="compositionally biased region" description="Low complexity" evidence="1">
    <location>
        <begin position="867"/>
        <end position="879"/>
    </location>
</feature>
<dbReference type="KEGG" id="vg:75691363"/>
<feature type="region of interest" description="Disordered" evidence="1">
    <location>
        <begin position="856"/>
        <end position="923"/>
    </location>
</feature>
<dbReference type="GeneID" id="75691363"/>
<feature type="compositionally biased region" description="Polar residues" evidence="1">
    <location>
        <begin position="856"/>
        <end position="866"/>
    </location>
</feature>
<proteinExistence type="predicted"/>
<evidence type="ECO:0000313" key="3">
    <source>
        <dbReference type="Proteomes" id="UP000827429"/>
    </source>
</evidence>
<dbReference type="EMBL" id="MZ130476">
    <property type="protein sequence ID" value="QWM89243.1"/>
    <property type="molecule type" value="Genomic_DNA"/>
</dbReference>
<dbReference type="RefSeq" id="YP_010358815.1">
    <property type="nucleotide sequence ID" value="NC_062766.1"/>
</dbReference>
<feature type="region of interest" description="Disordered" evidence="1">
    <location>
        <begin position="9"/>
        <end position="28"/>
    </location>
</feature>
<evidence type="ECO:0000313" key="2">
    <source>
        <dbReference type="EMBL" id="QWM89243.1"/>
    </source>
</evidence>
<keyword evidence="3" id="KW-1185">Reference proteome</keyword>
<keyword evidence="2" id="KW-0378">Hydrolase</keyword>
<accession>A0AAE7RXZ0</accession>
<sequence>MNVLKFLQEGNRVPNPDYNPKTKKGALQPPFLVNTDTEGSSTTGLTRQFTEGFSYRNAPINLHPKDYAPYDVYVNNFDDEETLNLERAKNQSNVGQAIYALGRTLNTITVGTVVGTADLASVLVDALDEDGFNYERPEVVQALSDFKDAIDARMPLYRENPDKAFDVADMAWWAEMAPSIASSLTLMVPGVGVTKGLSAVGKLLNLSKNATKAANLINMGQKTRDVIATGGKLLTQGATMRLLENYQEAIGTKENAKEYALGELQNMTPEQRIEFNKNNPQYAEMDDNSIAEDIATNAADVTFNTDWWNIGFDVFQLYGLRKLASAPLAVGKSANLRNLNEAVTRRFGMTAAEAADDAARVVTRLDKAKQIMSNLGYDILHGVRNEWTEGVEEAVNYVASEKGMELARYVFDKDTPIKDFTDYLTDPHMWESAFWGVLGGVVFSAGAESVGSIYNRKFNKEFVSAEKQRENEINNRELVAQQYQQQIKKINEDNVNPFATDENGNNPVIANNAEKEFLLEVARKQYTSQLVMNAVDVGNVDFLEAYLNSDAVRKGYKERFGLTEQQAAQFQQDAIADVAAAKKDYVTMVNRAMKNGANFNIAQIIARQHLNRKNAEHYRKQMLTAYENLYNEEVANAGHITPEYEQAIEQDVYENQLLTLRNQLVNLRLSEDNSSNQELIADVQAKIKYLEDNPPIGFTEQTDDSVAKKAKEFRDLYSNEYDITYNLYNRRLSNAIEENTVKDDDKSLKKQIKHYNKFFDKARKDIVDGAFKDLERLYDKYGDNIFDSNNLSEEDARTYDKVKTVFTASDINNDEMYAYIDGLRRLKEIQDQHDAFKEPEQEPGGTNLSEAVNADAAQSSTGQVNDTASEPSAAPTSAPINNAANPTNQADTDGQANQADTTEQPPVEDGNKPQPAAVPVNPPAQTVYDDVAVHDFLLEWFGTNIENPETLTADDVQTAYSSFIAAAKSAGITKEDADIAWNNLVGAIYGDYVVRQQGILTSALDDNDKIMLRRALFALINRRRGNRSAVQTIIEQFVDKTNPNTKEKFGFEINDKTYFNIEDLVAHIYNIAGTDIVAEFLFDEVAKYLQSPINQKFVATDDPSVYRLSREQKANRIYKHAENRLALLSTSNQNTINVDETINNEERYAAVVNLNPGDKLVANISKDKSRLYFINPKTHGVVGYMGIPRYDDRTGTLSHVNYGWKYNVIINDDGSVDSDFKDYVFDIINNNPTLANELFLLNQRILELNYVGLNPVEDAGVQKEIARLYPLIENDNISVGVKTDDDVYNHVKHLSDIIGTAFAHPSEIKDSVEDWFLKIGSSYAQTYAYANGEVQGDFVVGKVNRGNILLTDEANQEILDAVNDYNEDKIKLATVTQTGLFQVNDEDGLRVANDKKKYIGTSFLFIPDGHGGYDMAQIAKPLFADISNDKINGIKAGMRGEIAAWIHGFLTNKITLDDVAKYAGELFGKTGLFNGVDFFHNTKQGFVSFYFYTEGRDDAGKRTTHKHYLFTLNEASGQYGRNVAFNTDTTNRGNRSVEAADTKQTYAYVSSFNQANTNQDLLEDIDIFINNSFISVPFKMAADKTKREIAGRYVGKKDGKVYINVGSYKTEYNSYQEFLVNNGLIRTKLTKDANGNNYSHNKYVAVNTIFNPAIANNNAVSSKKLTDKFDSAVFVDLLNKGNTIIDTYRTILDGNENALKILDAIDNLGFLPILAEVNNNLLDAQGNPAYAAYDYENNSIIFNSDEFAKHDYFWGLRRFVHESLHQNLNNKYTRTEALDKLRPIYEAYKKYVEENHPDDVSYTKFLNIRADETINLEEFIVETLTNGELINHLNNISADGTPLNKTKNKSLLRQLLDIIIDVLGIEVNKNSLLERELELLNSINPKSDNITTTVDATLQTYDIDLSEQYSNNPEFYGNDEFTNPDDSGYNDDNLLSAVSDNYTAQNLSDFVNGMPTPLQPAMRSALLRGELYMTCR</sequence>
<dbReference type="GO" id="GO:0008233">
    <property type="term" value="F:peptidase activity"/>
    <property type="evidence" value="ECO:0007669"/>
    <property type="project" value="UniProtKB-KW"/>
</dbReference>
<evidence type="ECO:0000256" key="1">
    <source>
        <dbReference type="SAM" id="MobiDB-lite"/>
    </source>
</evidence>
<keyword evidence="2" id="KW-0645">Protease</keyword>
<gene>
    <name evidence="2" type="primary">gp_15344</name>
</gene>
<dbReference type="GO" id="GO:0006508">
    <property type="term" value="P:proteolysis"/>
    <property type="evidence" value="ECO:0007669"/>
    <property type="project" value="UniProtKB-KW"/>
</dbReference>
<dbReference type="Proteomes" id="UP000827429">
    <property type="component" value="Segment"/>
</dbReference>
<protein>
    <submittedName>
        <fullName evidence="2">RNAP associated protein fused to zincin protease</fullName>
    </submittedName>
</protein>